<dbReference type="SUPFAM" id="SSF53474">
    <property type="entry name" value="alpha/beta-Hydrolases"/>
    <property type="match status" value="1"/>
</dbReference>
<dbReference type="InterPro" id="IPR000073">
    <property type="entry name" value="AB_hydrolase_1"/>
</dbReference>
<name>A0A3G6IUR9_9CORY</name>
<dbReference type="Proteomes" id="UP000271426">
    <property type="component" value="Chromosome"/>
</dbReference>
<evidence type="ECO:0000313" key="3">
    <source>
        <dbReference type="Proteomes" id="UP000271426"/>
    </source>
</evidence>
<protein>
    <submittedName>
        <fullName evidence="2">Alpha/beta hydrolase family protein</fullName>
    </submittedName>
</protein>
<evidence type="ECO:0000259" key="1">
    <source>
        <dbReference type="Pfam" id="PF00561"/>
    </source>
</evidence>
<dbReference type="EMBL" id="CP033898">
    <property type="protein sequence ID" value="AZA08358.1"/>
    <property type="molecule type" value="Genomic_DNA"/>
</dbReference>
<dbReference type="InterPro" id="IPR029058">
    <property type="entry name" value="AB_hydrolase_fold"/>
</dbReference>
<evidence type="ECO:0000313" key="2">
    <source>
        <dbReference type="EMBL" id="AZA08358.1"/>
    </source>
</evidence>
<gene>
    <name evidence="2" type="ORF">CPPEL_01050</name>
</gene>
<keyword evidence="2" id="KW-0378">Hydrolase</keyword>
<organism evidence="2 3">
    <name type="scientific">Corynebacterium pseudopelargi</name>
    <dbReference type="NCBI Taxonomy" id="2080757"/>
    <lineage>
        <taxon>Bacteria</taxon>
        <taxon>Bacillati</taxon>
        <taxon>Actinomycetota</taxon>
        <taxon>Actinomycetes</taxon>
        <taxon>Mycobacteriales</taxon>
        <taxon>Corynebacteriaceae</taxon>
        <taxon>Corynebacterium</taxon>
    </lineage>
</organism>
<dbReference type="OrthoDB" id="7185741at2"/>
<sequence length="213" mass="24472">MHHHHKIPVVLLPGLAIPASAWDELRSFLPHSYAFDRLGSGQAFHLEDQVLSLLQQMDAHGIERAKLVAHSMASFIGEAACRLHPERFTRLILVDGSYEERRKACLHIPIEKLIPHATLRAIVQEWRSYSFWANELREIQRSHPLRTRTVVIAAYACRPGRWVRKLRRQAQQLSALFVPMQGSHRLMLDRPEAIAALIREDPPQAQRHDGYAL</sequence>
<dbReference type="AlphaFoldDB" id="A0A3G6IUR9"/>
<dbReference type="Pfam" id="PF00561">
    <property type="entry name" value="Abhydrolase_1"/>
    <property type="match status" value="1"/>
</dbReference>
<dbReference type="KEGG" id="cpso:CPPEL_01050"/>
<feature type="domain" description="AB hydrolase-1" evidence="1">
    <location>
        <begin position="8"/>
        <end position="96"/>
    </location>
</feature>
<accession>A0A3G6IUR9</accession>
<keyword evidence="3" id="KW-1185">Reference proteome</keyword>
<dbReference type="GO" id="GO:0016787">
    <property type="term" value="F:hydrolase activity"/>
    <property type="evidence" value="ECO:0007669"/>
    <property type="project" value="UniProtKB-KW"/>
</dbReference>
<proteinExistence type="predicted"/>
<reference evidence="2 3" key="1">
    <citation type="submission" date="2018-11" db="EMBL/GenBank/DDBJ databases">
        <authorList>
            <person name="Kleinhagauer T."/>
            <person name="Glaeser S.P."/>
            <person name="Spergser J."/>
            <person name="Ruckert C."/>
            <person name="Kaempfer P."/>
            <person name="Busse H.-J."/>
        </authorList>
    </citation>
    <scope>NUCLEOTIDE SEQUENCE [LARGE SCALE GENOMIC DNA]</scope>
    <source>
        <strain evidence="2 3">812CH</strain>
    </source>
</reference>
<dbReference type="Gene3D" id="3.40.50.1820">
    <property type="entry name" value="alpha/beta hydrolase"/>
    <property type="match status" value="1"/>
</dbReference>